<dbReference type="Proteomes" id="UP000261080">
    <property type="component" value="Unassembled WGS sequence"/>
</dbReference>
<feature type="domain" description="GmrSD restriction endonucleases N-terminal" evidence="1">
    <location>
        <begin position="50"/>
        <end position="207"/>
    </location>
</feature>
<accession>A0A3E3K3J6</accession>
<proteinExistence type="predicted"/>
<dbReference type="PANTHER" id="PTHR39639:SF1">
    <property type="entry name" value="DUF262 DOMAIN-CONTAINING PROTEIN"/>
    <property type="match status" value="1"/>
</dbReference>
<gene>
    <name evidence="2" type="ORF">DW016_03675</name>
</gene>
<sequence>MNDQLPYDVDIQLAENENVEIDASHSDENEFEHKRELLKKTKIVKQTWSILEIFQKIKEGKLLLNPEYQRNVIWDKAKKTAFIESLFMGIIIPPVYVVEIPGDNILEENTYEVVDGKQRLSTVDDFIKGTLVLQEKSLEYYPDWFAGKAFSGIRQEHSEMVNEMLSSVLDIYVITANSPEFTKYDIFSRLNKGAEKLKVNEIRKAIYRSETLKIIENYVNEHVEDSQYKMVFTTNDIKRYEDYGRFYRSIAFFVRTNPEKNCVERYNSRPREMINDVLYDIQQRNIIMDPENVLSIIQQTIQLLIRFKENSNKQYLIDACIHYAVLNPQKVMELANAIETDDVILESLEKSPQTTTNVNNRAKRVRELMNS</sequence>
<evidence type="ECO:0000313" key="3">
    <source>
        <dbReference type="Proteomes" id="UP000261080"/>
    </source>
</evidence>
<evidence type="ECO:0000259" key="1">
    <source>
        <dbReference type="Pfam" id="PF03235"/>
    </source>
</evidence>
<organism evidence="2 3">
    <name type="scientific">Sellimonas intestinalis</name>
    <dbReference type="NCBI Taxonomy" id="1653434"/>
    <lineage>
        <taxon>Bacteria</taxon>
        <taxon>Bacillati</taxon>
        <taxon>Bacillota</taxon>
        <taxon>Clostridia</taxon>
        <taxon>Lachnospirales</taxon>
        <taxon>Lachnospiraceae</taxon>
        <taxon>Sellimonas</taxon>
    </lineage>
</organism>
<dbReference type="AlphaFoldDB" id="A0A3E3K3J6"/>
<name>A0A3E3K3J6_9FIRM</name>
<dbReference type="EMBL" id="QVLX01000002">
    <property type="protein sequence ID" value="RGE88645.1"/>
    <property type="molecule type" value="Genomic_DNA"/>
</dbReference>
<comment type="caution">
    <text evidence="2">The sequence shown here is derived from an EMBL/GenBank/DDBJ whole genome shotgun (WGS) entry which is preliminary data.</text>
</comment>
<protein>
    <submittedName>
        <fullName evidence="2">DUF262 domain-containing protein</fullName>
    </submittedName>
</protein>
<evidence type="ECO:0000313" key="2">
    <source>
        <dbReference type="EMBL" id="RGE88645.1"/>
    </source>
</evidence>
<dbReference type="PANTHER" id="PTHR39639">
    <property type="entry name" value="CHROMOSOME 16, WHOLE GENOME SHOTGUN SEQUENCE"/>
    <property type="match status" value="1"/>
</dbReference>
<reference evidence="2 3" key="1">
    <citation type="submission" date="2018-08" db="EMBL/GenBank/DDBJ databases">
        <title>A genome reference for cultivated species of the human gut microbiota.</title>
        <authorList>
            <person name="Zou Y."/>
            <person name="Xue W."/>
            <person name="Luo G."/>
        </authorList>
    </citation>
    <scope>NUCLEOTIDE SEQUENCE [LARGE SCALE GENOMIC DNA]</scope>
    <source>
        <strain evidence="2 3">AF37-2AT</strain>
    </source>
</reference>
<dbReference type="OrthoDB" id="9798761at2"/>
<dbReference type="RefSeq" id="WP_024733715.1">
    <property type="nucleotide sequence ID" value="NZ_CP094681.1"/>
</dbReference>
<dbReference type="InterPro" id="IPR004919">
    <property type="entry name" value="GmrSD_N"/>
</dbReference>
<dbReference type="Pfam" id="PF03235">
    <property type="entry name" value="GmrSD_N"/>
    <property type="match status" value="1"/>
</dbReference>
<keyword evidence="3" id="KW-1185">Reference proteome</keyword>